<evidence type="ECO:0000313" key="4">
    <source>
        <dbReference type="Proteomes" id="UP000724874"/>
    </source>
</evidence>
<dbReference type="SMART" id="SM00028">
    <property type="entry name" value="TPR"/>
    <property type="match status" value="4"/>
</dbReference>
<organism evidence="3 4">
    <name type="scientific">Gymnopilus junonius</name>
    <name type="common">Spectacular rustgill mushroom</name>
    <name type="synonym">Gymnopilus spectabilis subsp. junonius</name>
    <dbReference type="NCBI Taxonomy" id="109634"/>
    <lineage>
        <taxon>Eukaryota</taxon>
        <taxon>Fungi</taxon>
        <taxon>Dikarya</taxon>
        <taxon>Basidiomycota</taxon>
        <taxon>Agaricomycotina</taxon>
        <taxon>Agaricomycetes</taxon>
        <taxon>Agaricomycetidae</taxon>
        <taxon>Agaricales</taxon>
        <taxon>Agaricineae</taxon>
        <taxon>Hymenogastraceae</taxon>
        <taxon>Gymnopilus</taxon>
    </lineage>
</organism>
<dbReference type="InterPro" id="IPR011990">
    <property type="entry name" value="TPR-like_helical_dom_sf"/>
</dbReference>
<dbReference type="InterPro" id="IPR059179">
    <property type="entry name" value="MLKL-like_MCAfunc"/>
</dbReference>
<dbReference type="CDD" id="cd21037">
    <property type="entry name" value="MLKL_NTD"/>
    <property type="match status" value="1"/>
</dbReference>
<dbReference type="OrthoDB" id="3052556at2759"/>
<keyword evidence="1" id="KW-0175">Coiled coil</keyword>
<gene>
    <name evidence="3" type="ORF">CPB84DRAFT_1850196</name>
</gene>
<dbReference type="PANTHER" id="PTHR47691">
    <property type="entry name" value="REGULATOR-RELATED"/>
    <property type="match status" value="1"/>
</dbReference>
<reference evidence="3" key="1">
    <citation type="submission" date="2020-11" db="EMBL/GenBank/DDBJ databases">
        <authorList>
            <consortium name="DOE Joint Genome Institute"/>
            <person name="Ahrendt S."/>
            <person name="Riley R."/>
            <person name="Andreopoulos W."/>
            <person name="LaButti K."/>
            <person name="Pangilinan J."/>
            <person name="Ruiz-duenas F.J."/>
            <person name="Barrasa J.M."/>
            <person name="Sanchez-Garcia M."/>
            <person name="Camarero S."/>
            <person name="Miyauchi S."/>
            <person name="Serrano A."/>
            <person name="Linde D."/>
            <person name="Babiker R."/>
            <person name="Drula E."/>
            <person name="Ayuso-Fernandez I."/>
            <person name="Pacheco R."/>
            <person name="Padilla G."/>
            <person name="Ferreira P."/>
            <person name="Barriuso J."/>
            <person name="Kellner H."/>
            <person name="Castanera R."/>
            <person name="Alfaro M."/>
            <person name="Ramirez L."/>
            <person name="Pisabarro A.G."/>
            <person name="Kuo A."/>
            <person name="Tritt A."/>
            <person name="Lipzen A."/>
            <person name="He G."/>
            <person name="Yan M."/>
            <person name="Ng V."/>
            <person name="Cullen D."/>
            <person name="Martin F."/>
            <person name="Rosso M.-N."/>
            <person name="Henrissat B."/>
            <person name="Hibbett D."/>
            <person name="Martinez A.T."/>
            <person name="Grigoriev I.V."/>
        </authorList>
    </citation>
    <scope>NUCLEOTIDE SEQUENCE</scope>
    <source>
        <strain evidence="3">AH 44721</strain>
    </source>
</reference>
<dbReference type="InterPro" id="IPR019734">
    <property type="entry name" value="TPR_rpt"/>
</dbReference>
<proteinExistence type="predicted"/>
<dbReference type="InterPro" id="IPR027417">
    <property type="entry name" value="P-loop_NTPase"/>
</dbReference>
<dbReference type="InterPro" id="IPR049052">
    <property type="entry name" value="nSTAND1"/>
</dbReference>
<evidence type="ECO:0000259" key="2">
    <source>
        <dbReference type="Pfam" id="PF20703"/>
    </source>
</evidence>
<dbReference type="Gene3D" id="1.25.40.10">
    <property type="entry name" value="Tetratricopeptide repeat domain"/>
    <property type="match status" value="1"/>
</dbReference>
<dbReference type="Gene3D" id="3.40.50.300">
    <property type="entry name" value="P-loop containing nucleotide triphosphate hydrolases"/>
    <property type="match status" value="1"/>
</dbReference>
<comment type="caution">
    <text evidence="3">The sequence shown here is derived from an EMBL/GenBank/DDBJ whole genome shotgun (WGS) entry which is preliminary data.</text>
</comment>
<dbReference type="InterPro" id="IPR036537">
    <property type="entry name" value="Adaptor_Cbl_N_dom_sf"/>
</dbReference>
<protein>
    <recommendedName>
        <fullName evidence="2">Novel STAND NTPase 1 domain-containing protein</fullName>
    </recommendedName>
</protein>
<feature type="domain" description="Novel STAND NTPase 1" evidence="2">
    <location>
        <begin position="250"/>
        <end position="400"/>
    </location>
</feature>
<name>A0A9P5NIX0_GYMJU</name>
<sequence>MPCSCIPRWPQAAKSQLGDNFVIQARSHADRELEVHLAKNKNGLSKPTAAEYAGEAAKEFLEVLRQVANTIPLPGLGQAVALATKIIEACEDSHATLEHAQELKMHVKTLVTLLVDGLKGKKEEEIEEKLKKDIEALQQDLTYIQRKLDEIASQHALLIIFFRTINRDKVDKCVRRLDNAMARFNISRAISHSNLLDSLEKQITEFYSNQQKTLDSLNNGMNKVLAILNNGQPIDSSLSVVPSRSIMPANGDIFYGRDLLVEKLVHILTEAGKDGQKYARVCLLGPGGMGKTSAALAVMAHPEVRKRFLEHNQIWVPCVKAKSVSLLLDTLYSSLGTTRNSGNTLRDIISEIKASTDPLVILLDNFETPWNVIESRSETEQILYEIDKISHVTLFITMRSSIPPCDGKHWQTFEIEAVDGDAARQIYLDISPAGNDDPMVSTLLQTLGHMPLAITLMARRARMTGLGAGKLIEEYDRLGTAMLGQAQNSVDAKHSLDVCISLSVESPPMKKRPDAYELLASLAMLPVGTTYGLLTKWWVPNQPNLLDALQVLVETSLMQRRETHYFVLPVIRSYILTPSRFPEGVRIAITKSACNFLLQHNSSPGDLSFKEHADALSAEEGNLQAILLDISEADPDLIKAFLVLAKHQLSTRLRLETIEHVLKLARQMKGHPEIMGDALTCYGKMLFSLDRYDDALEQFSLAHQEFLSIPNEQQAAYSLLDKVQVSMHMWPLGISQSERLQLIMDAKIVFERLGDAQGAILCLHHYGYVIGQYGDYEEGVKLLTQAGDMFKAFPDPLNYAKCLHDLQTVYYWDENYDAALESGRAAVQELKQFREYYNLTDSMELVGRTLFMKGHYPEALDTLFEALERGQAYGSPLSIAEILEIMGRTWAKMGQIADAKGAYAEAIQYHSSSSVERGLIRCQFLIRQADDPSLIPSPQEQDELDMWYREF</sequence>
<evidence type="ECO:0000256" key="1">
    <source>
        <dbReference type="SAM" id="Coils"/>
    </source>
</evidence>
<dbReference type="Proteomes" id="UP000724874">
    <property type="component" value="Unassembled WGS sequence"/>
</dbReference>
<dbReference type="GO" id="GO:0007166">
    <property type="term" value="P:cell surface receptor signaling pathway"/>
    <property type="evidence" value="ECO:0007669"/>
    <property type="project" value="InterPro"/>
</dbReference>
<dbReference type="PANTHER" id="PTHR47691:SF3">
    <property type="entry name" value="HTH-TYPE TRANSCRIPTIONAL REGULATOR RV0890C-RELATED"/>
    <property type="match status" value="1"/>
</dbReference>
<dbReference type="SUPFAM" id="SSF52540">
    <property type="entry name" value="P-loop containing nucleoside triphosphate hydrolases"/>
    <property type="match status" value="1"/>
</dbReference>
<dbReference type="SUPFAM" id="SSF48452">
    <property type="entry name" value="TPR-like"/>
    <property type="match status" value="2"/>
</dbReference>
<dbReference type="Gene3D" id="1.20.930.20">
    <property type="entry name" value="Adaptor protein Cbl, N-terminal domain"/>
    <property type="match status" value="1"/>
</dbReference>
<dbReference type="EMBL" id="JADNYJ010000098">
    <property type="protein sequence ID" value="KAF8886050.1"/>
    <property type="molecule type" value="Genomic_DNA"/>
</dbReference>
<dbReference type="AlphaFoldDB" id="A0A9P5NIX0"/>
<keyword evidence="4" id="KW-1185">Reference proteome</keyword>
<evidence type="ECO:0000313" key="3">
    <source>
        <dbReference type="EMBL" id="KAF8886050.1"/>
    </source>
</evidence>
<feature type="coiled-coil region" evidence="1">
    <location>
        <begin position="120"/>
        <end position="154"/>
    </location>
</feature>
<accession>A0A9P5NIX0</accession>
<dbReference type="Pfam" id="PF20703">
    <property type="entry name" value="nSTAND1"/>
    <property type="match status" value="1"/>
</dbReference>